<dbReference type="SUPFAM" id="SSF53756">
    <property type="entry name" value="UDP-Glycosyltransferase/glycogen phosphorylase"/>
    <property type="match status" value="1"/>
</dbReference>
<evidence type="ECO:0000313" key="1">
    <source>
        <dbReference type="EMBL" id="MXR37656.1"/>
    </source>
</evidence>
<comment type="caution">
    <text evidence="1">The sequence shown here is derived from an EMBL/GenBank/DDBJ whole genome shotgun (WGS) entry which is preliminary data.</text>
</comment>
<keyword evidence="2" id="KW-1185">Reference proteome</keyword>
<dbReference type="Gene3D" id="3.40.50.2000">
    <property type="entry name" value="Glycogen Phosphorylase B"/>
    <property type="match status" value="1"/>
</dbReference>
<proteinExistence type="predicted"/>
<dbReference type="EMBL" id="WSSB01000010">
    <property type="protein sequence ID" value="MXR37656.1"/>
    <property type="molecule type" value="Genomic_DNA"/>
</dbReference>
<dbReference type="Proteomes" id="UP000467214">
    <property type="component" value="Unassembled WGS sequence"/>
</dbReference>
<reference evidence="1 2" key="1">
    <citation type="submission" date="2019-12" db="EMBL/GenBank/DDBJ databases">
        <title>Neisseriaceae gen. nov. sp. Genome sequencing and assembly.</title>
        <authorList>
            <person name="Liu Z."/>
            <person name="Li A."/>
        </authorList>
    </citation>
    <scope>NUCLEOTIDE SEQUENCE [LARGE SCALE GENOMIC DNA]</scope>
    <source>
        <strain evidence="1 2">B2N2-7</strain>
    </source>
</reference>
<protein>
    <recommendedName>
        <fullName evidence="3">Glycosyl transferase family 1 domain-containing protein</fullName>
    </recommendedName>
</protein>
<name>A0A845BU16_9NEIS</name>
<evidence type="ECO:0008006" key="3">
    <source>
        <dbReference type="Google" id="ProtNLM"/>
    </source>
</evidence>
<organism evidence="1 2">
    <name type="scientific">Craterilacuibacter sinensis</name>
    <dbReference type="NCBI Taxonomy" id="2686017"/>
    <lineage>
        <taxon>Bacteria</taxon>
        <taxon>Pseudomonadati</taxon>
        <taxon>Pseudomonadota</taxon>
        <taxon>Betaproteobacteria</taxon>
        <taxon>Neisseriales</taxon>
        <taxon>Neisseriaceae</taxon>
        <taxon>Craterilacuibacter</taxon>
    </lineage>
</organism>
<gene>
    <name evidence="1" type="ORF">GQF02_11800</name>
</gene>
<sequence length="236" mass="27180">MKLVEKAAFARISLAICVTKKMEYFYRKKYITTRAEFMYLPIFTTQVCQQANQDEVNAIRSSLNIPEDAIVFIYAGGLQAWQQVAKMIHATKRLMNYENHYFIFLTAETKSLSEKFQNTSGVIPKNVIITHAKPENLRNYYALANFGFILRHDHILNKVANPTKMVEYLYFGIYPVVLTADIGDFLEMGYEYISLDKLNRTSTPPKKSEINHRISLKLLEDTNSQNIAKLLSTVIS</sequence>
<dbReference type="AlphaFoldDB" id="A0A845BU16"/>
<dbReference type="RefSeq" id="WP_160797376.1">
    <property type="nucleotide sequence ID" value="NZ_WSSB01000010.1"/>
</dbReference>
<accession>A0A845BU16</accession>
<evidence type="ECO:0000313" key="2">
    <source>
        <dbReference type="Proteomes" id="UP000467214"/>
    </source>
</evidence>